<gene>
    <name evidence="1" type="ORF">FAZ98_22340</name>
</gene>
<dbReference type="OrthoDB" id="5365969at2"/>
<dbReference type="AlphaFoldDB" id="A0A7Z2JIP7"/>
<dbReference type="SUPFAM" id="SSF53098">
    <property type="entry name" value="Ribonuclease H-like"/>
    <property type="match status" value="1"/>
</dbReference>
<accession>A0A7Z2JIP7</accession>
<sequence length="71" mass="8435">MRQWNRRFTRDARATDGTLIHHSDRGCQYVSIRYSERLAEAGIEPSVGSYANYRYTTNLNIDIYLTKRYSR</sequence>
<organism evidence="1 2">
    <name type="scientific">Paraburkholderia acidisoli</name>
    <dbReference type="NCBI Taxonomy" id="2571748"/>
    <lineage>
        <taxon>Bacteria</taxon>
        <taxon>Pseudomonadati</taxon>
        <taxon>Pseudomonadota</taxon>
        <taxon>Betaproteobacteria</taxon>
        <taxon>Burkholderiales</taxon>
        <taxon>Burkholderiaceae</taxon>
        <taxon>Paraburkholderia</taxon>
    </lineage>
</organism>
<protein>
    <recommendedName>
        <fullName evidence="3">Integrase-like protein</fullName>
    </recommendedName>
</protein>
<keyword evidence="2" id="KW-1185">Reference proteome</keyword>
<evidence type="ECO:0000313" key="1">
    <source>
        <dbReference type="EMBL" id="QGZ64584.1"/>
    </source>
</evidence>
<evidence type="ECO:0008006" key="3">
    <source>
        <dbReference type="Google" id="ProtNLM"/>
    </source>
</evidence>
<reference evidence="1 2" key="1">
    <citation type="submission" date="2019-12" db="EMBL/GenBank/DDBJ databases">
        <title>Paraburkholderia acidiphila 7Q-K02 sp. nov and Paraburkholderia acidisoli DHF22 sp. nov., two strains isolated from forest soil.</title>
        <authorList>
            <person name="Gao Z."/>
            <person name="Qiu L."/>
        </authorList>
    </citation>
    <scope>NUCLEOTIDE SEQUENCE [LARGE SCALE GENOMIC DNA]</scope>
    <source>
        <strain evidence="1 2">DHF22</strain>
    </source>
</reference>
<dbReference type="KEGG" id="pacs:FAZ98_22340"/>
<evidence type="ECO:0000313" key="2">
    <source>
        <dbReference type="Proteomes" id="UP000433577"/>
    </source>
</evidence>
<proteinExistence type="predicted"/>
<dbReference type="Proteomes" id="UP000433577">
    <property type="component" value="Chromosome 3"/>
</dbReference>
<dbReference type="InterPro" id="IPR012337">
    <property type="entry name" value="RNaseH-like_sf"/>
</dbReference>
<name>A0A7Z2JIP7_9BURK</name>
<dbReference type="EMBL" id="CP046915">
    <property type="protein sequence ID" value="QGZ64584.1"/>
    <property type="molecule type" value="Genomic_DNA"/>
</dbReference>